<name>A0A4R6TZT5_9GAMM</name>
<feature type="repeat" description="TPR" evidence="1">
    <location>
        <begin position="684"/>
        <end position="717"/>
    </location>
</feature>
<protein>
    <submittedName>
        <fullName evidence="3">Tetratricopeptide repeat protein</fullName>
    </submittedName>
</protein>
<dbReference type="PROSITE" id="PS50005">
    <property type="entry name" value="TPR"/>
    <property type="match status" value="1"/>
</dbReference>
<keyword evidence="1" id="KW-0802">TPR repeat</keyword>
<comment type="caution">
    <text evidence="3">The sequence shown here is derived from an EMBL/GenBank/DDBJ whole genome shotgun (WGS) entry which is preliminary data.</text>
</comment>
<dbReference type="EMBL" id="SNYK01000006">
    <property type="protein sequence ID" value="TDQ37893.1"/>
    <property type="molecule type" value="Genomic_DNA"/>
</dbReference>
<dbReference type="InterPro" id="IPR057306">
    <property type="entry name" value="B-barrel_PelB_C"/>
</dbReference>
<dbReference type="Pfam" id="PF24604">
    <property type="entry name" value="B-barrel_PelB_C"/>
    <property type="match status" value="1"/>
</dbReference>
<dbReference type="OrthoDB" id="5959054at2"/>
<dbReference type="Gene3D" id="1.25.40.10">
    <property type="entry name" value="Tetratricopeptide repeat domain"/>
    <property type="match status" value="2"/>
</dbReference>
<evidence type="ECO:0000313" key="3">
    <source>
        <dbReference type="EMBL" id="TDQ37893.1"/>
    </source>
</evidence>
<evidence type="ECO:0000256" key="1">
    <source>
        <dbReference type="PROSITE-ProRule" id="PRU00339"/>
    </source>
</evidence>
<evidence type="ECO:0000259" key="2">
    <source>
        <dbReference type="Pfam" id="PF24604"/>
    </source>
</evidence>
<proteinExistence type="predicted"/>
<gene>
    <name evidence="3" type="ORF">DFQ45_106120</name>
</gene>
<dbReference type="Pfam" id="PF13429">
    <property type="entry name" value="TPR_15"/>
    <property type="match status" value="1"/>
</dbReference>
<keyword evidence="4" id="KW-1185">Reference proteome</keyword>
<accession>A0A4R6TZT5</accession>
<dbReference type="RefSeq" id="WP_101495894.1">
    <property type="nucleotide sequence ID" value="NZ_LNJZ01000003.1"/>
</dbReference>
<evidence type="ECO:0000313" key="4">
    <source>
        <dbReference type="Proteomes" id="UP000294575"/>
    </source>
</evidence>
<organism evidence="3 4">
    <name type="scientific">Thiopseudomonas denitrificans</name>
    <dbReference type="NCBI Taxonomy" id="1501432"/>
    <lineage>
        <taxon>Bacteria</taxon>
        <taxon>Pseudomonadati</taxon>
        <taxon>Pseudomonadota</taxon>
        <taxon>Gammaproteobacteria</taxon>
        <taxon>Pseudomonadales</taxon>
        <taxon>Pseudomonadaceae</taxon>
        <taxon>Thiopseudomonas</taxon>
    </lineage>
</organism>
<reference evidence="3 4" key="1">
    <citation type="submission" date="2019-03" db="EMBL/GenBank/DDBJ databases">
        <title>Genomic Encyclopedia of Type Strains, Phase IV (KMG-IV): sequencing the most valuable type-strain genomes for metagenomic binning, comparative biology and taxonomic classification.</title>
        <authorList>
            <person name="Goeker M."/>
        </authorList>
    </citation>
    <scope>NUCLEOTIDE SEQUENCE [LARGE SCALE GENOMIC DNA]</scope>
    <source>
        <strain evidence="3 4">DSM 28679</strain>
    </source>
</reference>
<dbReference type="InterPro" id="IPR019734">
    <property type="entry name" value="TPR_rpt"/>
</dbReference>
<sequence length="1321" mass="147822">MNSRREQLSPFAVVLLLGAVVLVALVAAFQHDSYQDDYYDNEPASELTVSYLEAWLRVQPDSVPRLMLLGEQYLKLNRREQALALAGHIEQLDSADEETKRQALYLRVNVAQQRAYELDVQDERRPERMAVLRSELEQATAYAWAPARQAALSEMAWAAGAYDVALHFYRQLAGSDADNALDWHQRAAELAFARQEYEEAADSLFAAVDLSAELPQKRELFLRALQVLESGDRAALACELAEQHMTGLENDRQVIIYMLNLARMANRGDLVDKYARLLASLLELSSNEPVAPATGWLARTYSLPASAARALLAAPARWTHAAAGAVRSTDAYRGLQAGLRVAGWLSGRPFVAVANEQVAVAEPAMQPAETPVTDNDYDLLYQVYVESGSLTKARDIAKKALARGMPARIWEPRLAQVAEWGGEPGLALQAWSRHAGLTGSAESWSHVRRLSIGLNDDARYLQALQFDIRNTPNNAALYDELVLAYERLGEPERAMQFLQTQVSGSRSTVLLGRYAELAERAGHDQRAEELYHRLWQVDTASRAQHVTGVARLRYKQGKDESALQLMREQADSTAEAADTADYWRLYAELGRLLQSSEDTSRAYRSLLATGQATSADLAGMTYFFLNSPMDAARIAEMNLQQGVDPQRAVEAALLNYAELRAWSRVGEIMRGLSGAQRTGFQRSAAALMVKGRYHLYLHQWNEAVASFRDAVNAAPASDDARISYLWVLVEYGTEAELRQRLYQWRRLVRLNADYREVFAAAYLRLGQTARAIRLMRMQPPEVTKDPLWIMSLADAEQQGGHDELAQRLYRNAWRELHARLQGVNDVAGAPVPADVQLDWWQARGVLAQRLRNAEVTSRALNQLYVQDMRLSAPGVRYQSRLGDVSGMRTAAEVSDDVAEQGVSPYSLLAGIGISLEQEANDRARILLRHPAVRDLPASADYQMSLALAESDTTAAAELLDLRQGRIAYYSQVAALGANRRTSEQETLLFEGLDVTPGGDAIHEDLTQVIWPDKSALGVSMGLWRSEAISTHELDMFARLKLTNRYGITLHGITRQQKTRRKQDIVWVPSTDREYELSIHDRTVEHDFTLTLGQRDGFRSFATGRIFAEVNRHGTWVPSATLGWRQYTSLSPYLQVAGYKNMLDFALSWQPEDSRWFASANAEVARFYTQKHDAIARGTEFNQELGYRIYHAYPDWNVRLVAGQGNYSARGKNRTHSALTRMNPDGVAPANSELVPENFRRYGIMTGFGNNDVTTRKSSWKPFLDAGYIRDNKNGHGPAFSAGIGGPVLGGDHLVLQYLHEATGARNRQRTSQLLLSYYLNF</sequence>
<dbReference type="InterPro" id="IPR011990">
    <property type="entry name" value="TPR-like_helical_dom_sf"/>
</dbReference>
<dbReference type="SUPFAM" id="SSF48452">
    <property type="entry name" value="TPR-like"/>
    <property type="match status" value="2"/>
</dbReference>
<feature type="domain" description="PelB C-terminal" evidence="2">
    <location>
        <begin position="1025"/>
        <end position="1319"/>
    </location>
</feature>
<dbReference type="Proteomes" id="UP000294575">
    <property type="component" value="Unassembled WGS sequence"/>
</dbReference>